<evidence type="ECO:0000313" key="5">
    <source>
        <dbReference type="Proteomes" id="UP001595847"/>
    </source>
</evidence>
<gene>
    <name evidence="4" type="ORF">ACFOVU_02980</name>
</gene>
<dbReference type="PANTHER" id="PTHR30055:SF235">
    <property type="entry name" value="TRANSCRIPTIONAL REGULATORY PROTEIN"/>
    <property type="match status" value="1"/>
</dbReference>
<evidence type="ECO:0000256" key="1">
    <source>
        <dbReference type="ARBA" id="ARBA00023125"/>
    </source>
</evidence>
<dbReference type="SUPFAM" id="SSF48498">
    <property type="entry name" value="Tetracyclin repressor-like, C-terminal domain"/>
    <property type="match status" value="1"/>
</dbReference>
<dbReference type="Gene3D" id="1.10.357.10">
    <property type="entry name" value="Tetracycline Repressor, domain 2"/>
    <property type="match status" value="1"/>
</dbReference>
<evidence type="ECO:0000256" key="2">
    <source>
        <dbReference type="PROSITE-ProRule" id="PRU00335"/>
    </source>
</evidence>
<dbReference type="InterPro" id="IPR009057">
    <property type="entry name" value="Homeodomain-like_sf"/>
</dbReference>
<feature type="DNA-binding region" description="H-T-H motif" evidence="2">
    <location>
        <begin position="40"/>
        <end position="59"/>
    </location>
</feature>
<dbReference type="InterPro" id="IPR001647">
    <property type="entry name" value="HTH_TetR"/>
</dbReference>
<reference evidence="5" key="1">
    <citation type="journal article" date="2019" name="Int. J. Syst. Evol. Microbiol.">
        <title>The Global Catalogue of Microorganisms (GCM) 10K type strain sequencing project: providing services to taxonomists for standard genome sequencing and annotation.</title>
        <authorList>
            <consortium name="The Broad Institute Genomics Platform"/>
            <consortium name="The Broad Institute Genome Sequencing Center for Infectious Disease"/>
            <person name="Wu L."/>
            <person name="Ma J."/>
        </authorList>
    </citation>
    <scope>NUCLEOTIDE SEQUENCE [LARGE SCALE GENOMIC DNA]</scope>
    <source>
        <strain evidence="5">TBRC 1826</strain>
    </source>
</reference>
<feature type="domain" description="HTH tetR-type" evidence="3">
    <location>
        <begin position="17"/>
        <end position="77"/>
    </location>
</feature>
<dbReference type="PROSITE" id="PS50977">
    <property type="entry name" value="HTH_TETR_2"/>
    <property type="match status" value="1"/>
</dbReference>
<name>A0ABV8FJQ1_9ACTN</name>
<proteinExistence type="predicted"/>
<sequence length="230" mass="24468">MSGRGSAPAAQVAQDRASTRERLVESAVRMFGERGIEATSMRALTEAAGTNIAAVNYHFGSKEGLLRAAVDQTMRAVNDERGRRLDELEAASPRPAVPDLVRAFVEPGAGLALTHGARGPDVARFIGRIIGEPDPRVRRIFAEQVGPVEGRYLAALGRALPDLGDDGVRFAYTSMLGLLATYQSGAFAPPDRPLNEGGREAAAESETEWLVAFVTGGILAILVDTGRWLA</sequence>
<organism evidence="4 5">
    <name type="scientific">Nocardiopsis sediminis</name>
    <dbReference type="NCBI Taxonomy" id="1778267"/>
    <lineage>
        <taxon>Bacteria</taxon>
        <taxon>Bacillati</taxon>
        <taxon>Actinomycetota</taxon>
        <taxon>Actinomycetes</taxon>
        <taxon>Streptosporangiales</taxon>
        <taxon>Nocardiopsidaceae</taxon>
        <taxon>Nocardiopsis</taxon>
    </lineage>
</organism>
<keyword evidence="1 2" id="KW-0238">DNA-binding</keyword>
<accession>A0ABV8FJQ1</accession>
<dbReference type="InterPro" id="IPR036271">
    <property type="entry name" value="Tet_transcr_reg_TetR-rel_C_sf"/>
</dbReference>
<dbReference type="RefSeq" id="WP_378529708.1">
    <property type="nucleotide sequence ID" value="NZ_JBHSBH010000003.1"/>
</dbReference>
<dbReference type="EMBL" id="JBHSBH010000003">
    <property type="protein sequence ID" value="MFC3994860.1"/>
    <property type="molecule type" value="Genomic_DNA"/>
</dbReference>
<protein>
    <submittedName>
        <fullName evidence="4">TetR/AcrR family transcriptional regulator</fullName>
    </submittedName>
</protein>
<dbReference type="SUPFAM" id="SSF46689">
    <property type="entry name" value="Homeodomain-like"/>
    <property type="match status" value="1"/>
</dbReference>
<evidence type="ECO:0000313" key="4">
    <source>
        <dbReference type="EMBL" id="MFC3994860.1"/>
    </source>
</evidence>
<keyword evidence="5" id="KW-1185">Reference proteome</keyword>
<dbReference type="PRINTS" id="PR00455">
    <property type="entry name" value="HTHTETR"/>
</dbReference>
<comment type="caution">
    <text evidence="4">The sequence shown here is derived from an EMBL/GenBank/DDBJ whole genome shotgun (WGS) entry which is preliminary data.</text>
</comment>
<evidence type="ECO:0000259" key="3">
    <source>
        <dbReference type="PROSITE" id="PS50977"/>
    </source>
</evidence>
<dbReference type="Pfam" id="PF00440">
    <property type="entry name" value="TetR_N"/>
    <property type="match status" value="1"/>
</dbReference>
<dbReference type="Pfam" id="PF17939">
    <property type="entry name" value="TetR_C_30"/>
    <property type="match status" value="1"/>
</dbReference>
<dbReference type="InterPro" id="IPR050109">
    <property type="entry name" value="HTH-type_TetR-like_transc_reg"/>
</dbReference>
<dbReference type="InterPro" id="IPR041586">
    <property type="entry name" value="PsrA_TetR_C"/>
</dbReference>
<dbReference type="Proteomes" id="UP001595847">
    <property type="component" value="Unassembled WGS sequence"/>
</dbReference>
<dbReference type="PANTHER" id="PTHR30055">
    <property type="entry name" value="HTH-TYPE TRANSCRIPTIONAL REGULATOR RUTR"/>
    <property type="match status" value="1"/>
</dbReference>